<sequence length="43" mass="4824">MLDSSDPQAIKKGLELVKKKPIVNSISMEKDRLESFTPLVAEH</sequence>
<accession>X1CP22</accession>
<gene>
    <name evidence="2" type="ORF">S01H4_24488</name>
</gene>
<reference evidence="2" key="1">
    <citation type="journal article" date="2014" name="Front. Microbiol.">
        <title>High frequency of phylogenetically diverse reductive dehalogenase-homologous genes in deep subseafloor sedimentary metagenomes.</title>
        <authorList>
            <person name="Kawai M."/>
            <person name="Futagami T."/>
            <person name="Toyoda A."/>
            <person name="Takaki Y."/>
            <person name="Nishi S."/>
            <person name="Hori S."/>
            <person name="Arai W."/>
            <person name="Tsubouchi T."/>
            <person name="Morono Y."/>
            <person name="Uchiyama I."/>
            <person name="Ito T."/>
            <person name="Fujiyama A."/>
            <person name="Inagaki F."/>
            <person name="Takami H."/>
        </authorList>
    </citation>
    <scope>NUCLEOTIDE SEQUENCE</scope>
    <source>
        <strain evidence="2">Expedition CK06-06</strain>
    </source>
</reference>
<dbReference type="GO" id="GO:0042558">
    <property type="term" value="P:pteridine-containing compound metabolic process"/>
    <property type="evidence" value="ECO:0007669"/>
    <property type="project" value="InterPro"/>
</dbReference>
<dbReference type="PROSITE" id="PS50972">
    <property type="entry name" value="PTERIN_BINDING"/>
    <property type="match status" value="1"/>
</dbReference>
<name>X1CP22_9ZZZZ</name>
<dbReference type="AlphaFoldDB" id="X1CP22"/>
<comment type="caution">
    <text evidence="2">The sequence shown here is derived from an EMBL/GenBank/DDBJ whole genome shotgun (WGS) entry which is preliminary data.</text>
</comment>
<organism evidence="2">
    <name type="scientific">marine sediment metagenome</name>
    <dbReference type="NCBI Taxonomy" id="412755"/>
    <lineage>
        <taxon>unclassified sequences</taxon>
        <taxon>metagenomes</taxon>
        <taxon>ecological metagenomes</taxon>
    </lineage>
</organism>
<evidence type="ECO:0000259" key="1">
    <source>
        <dbReference type="PROSITE" id="PS50972"/>
    </source>
</evidence>
<dbReference type="InterPro" id="IPR000489">
    <property type="entry name" value="Pterin-binding_dom"/>
</dbReference>
<feature type="non-terminal residue" evidence="2">
    <location>
        <position position="43"/>
    </location>
</feature>
<feature type="domain" description="Pterin-binding" evidence="1">
    <location>
        <begin position="1"/>
        <end position="43"/>
    </location>
</feature>
<dbReference type="Gene3D" id="3.20.20.20">
    <property type="entry name" value="Dihydropteroate synthase-like"/>
    <property type="match status" value="1"/>
</dbReference>
<dbReference type="InterPro" id="IPR011005">
    <property type="entry name" value="Dihydropteroate_synth-like_sf"/>
</dbReference>
<evidence type="ECO:0000313" key="2">
    <source>
        <dbReference type="EMBL" id="GAG85971.1"/>
    </source>
</evidence>
<dbReference type="EMBL" id="BART01011505">
    <property type="protein sequence ID" value="GAG85971.1"/>
    <property type="molecule type" value="Genomic_DNA"/>
</dbReference>
<protein>
    <recommendedName>
        <fullName evidence="1">Pterin-binding domain-containing protein</fullName>
    </recommendedName>
</protein>
<dbReference type="SUPFAM" id="SSF51717">
    <property type="entry name" value="Dihydropteroate synthetase-like"/>
    <property type="match status" value="1"/>
</dbReference>
<proteinExistence type="predicted"/>